<evidence type="ECO:0000313" key="1">
    <source>
        <dbReference type="EMBL" id="KRY87771.1"/>
    </source>
</evidence>
<dbReference type="OrthoDB" id="10558508at2759"/>
<dbReference type="EMBL" id="JYDT01000050">
    <property type="protein sequence ID" value="KRY87771.1"/>
    <property type="molecule type" value="Genomic_DNA"/>
</dbReference>
<reference evidence="1 2" key="1">
    <citation type="submission" date="2015-01" db="EMBL/GenBank/DDBJ databases">
        <title>Evolution of Trichinella species and genotypes.</title>
        <authorList>
            <person name="Korhonen P.K."/>
            <person name="Edoardo P."/>
            <person name="Giuseppe L.R."/>
            <person name="Gasser R.B."/>
        </authorList>
    </citation>
    <scope>NUCLEOTIDE SEQUENCE [LARGE SCALE GENOMIC DNA]</scope>
    <source>
        <strain evidence="1">ISS470</strain>
    </source>
</reference>
<organism evidence="1 2">
    <name type="scientific">Trichinella pseudospiralis</name>
    <name type="common">Parasitic roundworm</name>
    <dbReference type="NCBI Taxonomy" id="6337"/>
    <lineage>
        <taxon>Eukaryota</taxon>
        <taxon>Metazoa</taxon>
        <taxon>Ecdysozoa</taxon>
        <taxon>Nematoda</taxon>
        <taxon>Enoplea</taxon>
        <taxon>Dorylaimia</taxon>
        <taxon>Trichinellida</taxon>
        <taxon>Trichinellidae</taxon>
        <taxon>Trichinella</taxon>
    </lineage>
</organism>
<dbReference type="AlphaFoldDB" id="A0A0V1FP20"/>
<dbReference type="Proteomes" id="UP000054995">
    <property type="component" value="Unassembled WGS sequence"/>
</dbReference>
<protein>
    <recommendedName>
        <fullName evidence="3">MULE transposase domain-containing protein</fullName>
    </recommendedName>
</protein>
<keyword evidence="2" id="KW-1185">Reference proteome</keyword>
<name>A0A0V1FP20_TRIPS</name>
<sequence length="356" mass="41486">MFYPMKTCMQGVEVQKELRKPVIIILDDFLLLSKIDELAALLHNEHVQISEMEPVEEYLNDDKLICYFQISWQGFYAYYASLRRTTSTTLCHNDQLFVNAHLTRRVKRPLTVSDKLIEVHRGIYWYLLRVPTLDCWQSCEPWTWMVLSKFYYNDINNCLPSMPLWRVSWCQQSTVYVRGSSQGQPQLNPQTIICDFETALIPAIHGYFPNTKAFHVCQAVHRKVRALAPKTRYKTEAETRKNIRMLRATAFLSVTQVDTGDSLFQAGTTDRGRHEADRGRHEAELWNEDIRYMRFPKGPNSAGSNRSLVNYVRWSVTFGAQSEVSEDTLDGEDAICPSRVRNKRPILRYFLAMMTM</sequence>
<accession>A0A0V1FP20</accession>
<evidence type="ECO:0008006" key="3">
    <source>
        <dbReference type="Google" id="ProtNLM"/>
    </source>
</evidence>
<comment type="caution">
    <text evidence="1">The sequence shown here is derived from an EMBL/GenBank/DDBJ whole genome shotgun (WGS) entry which is preliminary data.</text>
</comment>
<proteinExistence type="predicted"/>
<gene>
    <name evidence="1" type="ORF">T4D_9497</name>
</gene>
<evidence type="ECO:0000313" key="2">
    <source>
        <dbReference type="Proteomes" id="UP000054995"/>
    </source>
</evidence>